<feature type="region of interest" description="Disordered" evidence="6">
    <location>
        <begin position="27"/>
        <end position="46"/>
    </location>
</feature>
<comment type="caution">
    <text evidence="9">The sequence shown here is derived from an EMBL/GenBank/DDBJ whole genome shotgun (WGS) entry which is preliminary data.</text>
</comment>
<keyword evidence="3 7" id="KW-0812">Transmembrane</keyword>
<proteinExistence type="predicted"/>
<evidence type="ECO:0000256" key="6">
    <source>
        <dbReference type="SAM" id="MobiDB-lite"/>
    </source>
</evidence>
<comment type="subcellular location">
    <subcellularLocation>
        <location evidence="1">Cell membrane</location>
        <topology evidence="1">Single-pass membrane protein</topology>
    </subcellularLocation>
</comment>
<keyword evidence="2" id="KW-1003">Cell membrane</keyword>
<organism evidence="9 10">
    <name type="scientific">Natronogracilivirga saccharolytica</name>
    <dbReference type="NCBI Taxonomy" id="2812953"/>
    <lineage>
        <taxon>Bacteria</taxon>
        <taxon>Pseudomonadati</taxon>
        <taxon>Balneolota</taxon>
        <taxon>Balneolia</taxon>
        <taxon>Balneolales</taxon>
        <taxon>Cyclonatronaceae</taxon>
        <taxon>Natronogracilivirga</taxon>
    </lineage>
</organism>
<feature type="domain" description="Phage shock protein PspC N-terminal" evidence="8">
    <location>
        <begin position="54"/>
        <end position="109"/>
    </location>
</feature>
<feature type="transmembrane region" description="Helical" evidence="7">
    <location>
        <begin position="84"/>
        <end position="107"/>
    </location>
</feature>
<accession>A0A8J7S5P0</accession>
<evidence type="ECO:0000313" key="9">
    <source>
        <dbReference type="EMBL" id="MBP3192433.1"/>
    </source>
</evidence>
<dbReference type="PANTHER" id="PTHR33885:SF3">
    <property type="entry name" value="PHAGE SHOCK PROTEIN C"/>
    <property type="match status" value="1"/>
</dbReference>
<evidence type="ECO:0000259" key="8">
    <source>
        <dbReference type="Pfam" id="PF04024"/>
    </source>
</evidence>
<evidence type="ECO:0000256" key="1">
    <source>
        <dbReference type="ARBA" id="ARBA00004162"/>
    </source>
</evidence>
<dbReference type="Proteomes" id="UP000673975">
    <property type="component" value="Unassembled WGS sequence"/>
</dbReference>
<evidence type="ECO:0000256" key="2">
    <source>
        <dbReference type="ARBA" id="ARBA00022475"/>
    </source>
</evidence>
<dbReference type="InterPro" id="IPR052027">
    <property type="entry name" value="PspC"/>
</dbReference>
<keyword evidence="4 7" id="KW-1133">Transmembrane helix</keyword>
<evidence type="ECO:0000256" key="7">
    <source>
        <dbReference type="SAM" id="Phobius"/>
    </source>
</evidence>
<evidence type="ECO:0000256" key="3">
    <source>
        <dbReference type="ARBA" id="ARBA00022692"/>
    </source>
</evidence>
<gene>
    <name evidence="9" type="ORF">NATSA_07145</name>
</gene>
<name>A0A8J7S5P0_9BACT</name>
<keyword evidence="5 7" id="KW-0472">Membrane</keyword>
<dbReference type="Pfam" id="PF04024">
    <property type="entry name" value="PspC"/>
    <property type="match status" value="1"/>
</dbReference>
<evidence type="ECO:0000256" key="4">
    <source>
        <dbReference type="ARBA" id="ARBA00022989"/>
    </source>
</evidence>
<protein>
    <submittedName>
        <fullName evidence="9">PspC domain-containing protein</fullName>
    </submittedName>
</protein>
<evidence type="ECO:0000313" key="10">
    <source>
        <dbReference type="Proteomes" id="UP000673975"/>
    </source>
</evidence>
<dbReference type="AlphaFoldDB" id="A0A8J7S5P0"/>
<dbReference type="GO" id="GO:0005886">
    <property type="term" value="C:plasma membrane"/>
    <property type="evidence" value="ECO:0007669"/>
    <property type="project" value="UniProtKB-SubCell"/>
</dbReference>
<dbReference type="PANTHER" id="PTHR33885">
    <property type="entry name" value="PHAGE SHOCK PROTEIN C"/>
    <property type="match status" value="1"/>
</dbReference>
<dbReference type="EMBL" id="JAFIDN010000004">
    <property type="protein sequence ID" value="MBP3192433.1"/>
    <property type="molecule type" value="Genomic_DNA"/>
</dbReference>
<reference evidence="9" key="1">
    <citation type="submission" date="2021-02" db="EMBL/GenBank/DDBJ databases">
        <title>Natronogracilivirga saccharolytica gen. nov. sp. nov. a new anaerobic, haloalkiliphilic carbohydrate-fermenting bacterium from soda lake and proposing of Cyclonatronumiaceae fam. nov. in the phylum Balneolaeota.</title>
        <authorList>
            <person name="Zhilina T.N."/>
            <person name="Sorokin D.Y."/>
            <person name="Zavarzina D.G."/>
            <person name="Toshchakov S.V."/>
            <person name="Kublanov I.V."/>
        </authorList>
    </citation>
    <scope>NUCLEOTIDE SEQUENCE</scope>
    <source>
        <strain evidence="9">Z-1702</strain>
    </source>
</reference>
<evidence type="ECO:0000256" key="5">
    <source>
        <dbReference type="ARBA" id="ARBA00023136"/>
    </source>
</evidence>
<keyword evidence="10" id="KW-1185">Reference proteome</keyword>
<dbReference type="InterPro" id="IPR007168">
    <property type="entry name" value="Phageshock_PspC_N"/>
</dbReference>
<sequence length="117" mass="13081">MPAAGTILVILIGLGLLSSFRRRRKVSQKEKKSAAPNTSESDSGDSFAYQYNQKWYRSRQEKMIFGVCGGIAERFGWDPTIVRALFVLAFFSYGFSLVIYIALAVILPKRPVRGLVS</sequence>